<gene>
    <name evidence="1" type="ORF">SETTUDRAFT_101506</name>
</gene>
<dbReference type="RefSeq" id="XP_008021779.1">
    <property type="nucleotide sequence ID" value="XM_008023588.1"/>
</dbReference>
<organism evidence="1 2">
    <name type="scientific">Exserohilum turcicum (strain 28A)</name>
    <name type="common">Northern leaf blight fungus</name>
    <name type="synonym">Setosphaeria turcica</name>
    <dbReference type="NCBI Taxonomy" id="671987"/>
    <lineage>
        <taxon>Eukaryota</taxon>
        <taxon>Fungi</taxon>
        <taxon>Dikarya</taxon>
        <taxon>Ascomycota</taxon>
        <taxon>Pezizomycotina</taxon>
        <taxon>Dothideomycetes</taxon>
        <taxon>Pleosporomycetidae</taxon>
        <taxon>Pleosporales</taxon>
        <taxon>Pleosporineae</taxon>
        <taxon>Pleosporaceae</taxon>
        <taxon>Exserohilum</taxon>
    </lineage>
</organism>
<reference evidence="1 2" key="2">
    <citation type="journal article" date="2013" name="PLoS Genet.">
        <title>Comparative genome structure, secondary metabolite, and effector coding capacity across Cochliobolus pathogens.</title>
        <authorList>
            <person name="Condon B.J."/>
            <person name="Leng Y."/>
            <person name="Wu D."/>
            <person name="Bushley K.E."/>
            <person name="Ohm R.A."/>
            <person name="Otillar R."/>
            <person name="Martin J."/>
            <person name="Schackwitz W."/>
            <person name="Grimwood J."/>
            <person name="MohdZainudin N."/>
            <person name="Xue C."/>
            <person name="Wang R."/>
            <person name="Manning V.A."/>
            <person name="Dhillon B."/>
            <person name="Tu Z.J."/>
            <person name="Steffenson B.J."/>
            <person name="Salamov A."/>
            <person name="Sun H."/>
            <person name="Lowry S."/>
            <person name="LaButti K."/>
            <person name="Han J."/>
            <person name="Copeland A."/>
            <person name="Lindquist E."/>
            <person name="Barry K."/>
            <person name="Schmutz J."/>
            <person name="Baker S.E."/>
            <person name="Ciuffetti L.M."/>
            <person name="Grigoriev I.V."/>
            <person name="Zhong S."/>
            <person name="Turgeon B.G."/>
        </authorList>
    </citation>
    <scope>NUCLEOTIDE SEQUENCE [LARGE SCALE GENOMIC DNA]</scope>
    <source>
        <strain evidence="2">28A</strain>
    </source>
</reference>
<evidence type="ECO:0000313" key="2">
    <source>
        <dbReference type="Proteomes" id="UP000016935"/>
    </source>
</evidence>
<dbReference type="EMBL" id="KB908482">
    <property type="protein sequence ID" value="EOA91151.1"/>
    <property type="molecule type" value="Genomic_DNA"/>
</dbReference>
<dbReference type="STRING" id="671987.R0J363"/>
<dbReference type="GeneID" id="19394863"/>
<evidence type="ECO:0000313" key="1">
    <source>
        <dbReference type="EMBL" id="EOA91151.1"/>
    </source>
</evidence>
<name>R0J363_EXST2</name>
<sequence length="412" mass="42026">MASAPTPPNFILTAPAHTSHPGVIISNPAPTDATTISIAYQGNATASLPMLSTNQGLRPIPPAATQIGDPNGHHEITEPDFTATRPCRGCAPVIEITATGWVDATVEEQHGSTGKLDPAPLATQARPMATISAGAATIIVGEGPDGDTFVIADSYTVFPDQTVVVDNTPIQVRTSDGKTEMVLGTKVIPLHPDRPEMTSAPVPLPGAVPPVLSIGTATIMPNPQSQYVLGVQTLVPGGEPLTISGTILSLAPSATALVINGVTSSIVPAVGGMYTAVMPGALTLEGQIYTANGAGDIIMGPGTTLIPGGNPVTINGTTLSLVSGGSAVAVQGKTSTLQPATTVVTLTKDPTALKTGSRSVEGPRHSAEVYIHPTAGTESAGATWRLPLTCETRVESVVLLLLWGIHYVGLRL</sequence>
<dbReference type="HOGENOM" id="CLU_566376_0_0_1"/>
<reference evidence="1 2" key="1">
    <citation type="journal article" date="2012" name="PLoS Pathog.">
        <title>Diverse lifestyles and strategies of plant pathogenesis encoded in the genomes of eighteen Dothideomycetes fungi.</title>
        <authorList>
            <person name="Ohm R.A."/>
            <person name="Feau N."/>
            <person name="Henrissat B."/>
            <person name="Schoch C.L."/>
            <person name="Horwitz B.A."/>
            <person name="Barry K.W."/>
            <person name="Condon B.J."/>
            <person name="Copeland A.C."/>
            <person name="Dhillon B."/>
            <person name="Glaser F."/>
            <person name="Hesse C.N."/>
            <person name="Kosti I."/>
            <person name="LaButti K."/>
            <person name="Lindquist E.A."/>
            <person name="Lucas S."/>
            <person name="Salamov A.A."/>
            <person name="Bradshaw R.E."/>
            <person name="Ciuffetti L."/>
            <person name="Hamelin R.C."/>
            <person name="Kema G.H.J."/>
            <person name="Lawrence C."/>
            <person name="Scott J.A."/>
            <person name="Spatafora J.W."/>
            <person name="Turgeon B.G."/>
            <person name="de Wit P.J.G.M."/>
            <person name="Zhong S."/>
            <person name="Goodwin S.B."/>
            <person name="Grigoriev I.V."/>
        </authorList>
    </citation>
    <scope>NUCLEOTIDE SEQUENCE [LARGE SCALE GENOMIC DNA]</scope>
    <source>
        <strain evidence="2">28A</strain>
    </source>
</reference>
<keyword evidence="2" id="KW-1185">Reference proteome</keyword>
<proteinExistence type="predicted"/>
<protein>
    <submittedName>
        <fullName evidence="1">Uncharacterized protein</fullName>
    </submittedName>
</protein>
<dbReference type="OrthoDB" id="3642826at2759"/>
<accession>R0J363</accession>
<dbReference type="AlphaFoldDB" id="R0J363"/>
<dbReference type="Proteomes" id="UP000016935">
    <property type="component" value="Unassembled WGS sequence"/>
</dbReference>
<dbReference type="eggNOG" id="ENOG502RR0N">
    <property type="taxonomic scope" value="Eukaryota"/>
</dbReference>